<comment type="catalytic activity">
    <reaction evidence="1 18 19">
        <text>(6R)-NADHX = (6S)-NADHX</text>
        <dbReference type="Rhea" id="RHEA:32215"/>
        <dbReference type="ChEBI" id="CHEBI:64074"/>
        <dbReference type="ChEBI" id="CHEBI:64075"/>
        <dbReference type="EC" id="5.1.99.6"/>
    </reaction>
</comment>
<dbReference type="GO" id="GO:0046872">
    <property type="term" value="F:metal ion binding"/>
    <property type="evidence" value="ECO:0007669"/>
    <property type="project" value="UniProtKB-UniRule"/>
</dbReference>
<evidence type="ECO:0000256" key="9">
    <source>
        <dbReference type="ARBA" id="ARBA00022958"/>
    </source>
</evidence>
<evidence type="ECO:0000256" key="18">
    <source>
        <dbReference type="HAMAP-Rule" id="MF_01966"/>
    </source>
</evidence>
<evidence type="ECO:0000256" key="1">
    <source>
        <dbReference type="ARBA" id="ARBA00000013"/>
    </source>
</evidence>
<evidence type="ECO:0000313" key="23">
    <source>
        <dbReference type="Proteomes" id="UP000245728"/>
    </source>
</evidence>
<dbReference type="InterPro" id="IPR000631">
    <property type="entry name" value="CARKD"/>
</dbReference>
<dbReference type="FunFam" id="3.40.50.10260:FF:000003">
    <property type="entry name" value="Multifunctional fusion protein"/>
    <property type="match status" value="1"/>
</dbReference>
<feature type="binding site" evidence="18">
    <location>
        <position position="170"/>
    </location>
    <ligand>
        <name>K(+)</name>
        <dbReference type="ChEBI" id="CHEBI:29103"/>
    </ligand>
</feature>
<keyword evidence="5 18" id="KW-0479">Metal-binding</keyword>
<reference evidence="22 23" key="1">
    <citation type="submission" date="2018-05" db="EMBL/GenBank/DDBJ databases">
        <title>Salinimonas sp. HMF8227 Genome sequencing and assembly.</title>
        <authorList>
            <person name="Kang H."/>
            <person name="Kang J."/>
            <person name="Cha I."/>
            <person name="Kim H."/>
            <person name="Joh K."/>
        </authorList>
    </citation>
    <scope>NUCLEOTIDE SEQUENCE [LARGE SCALE GENOMIC DNA]</scope>
    <source>
        <strain evidence="22 23">HMF8227</strain>
    </source>
</reference>
<dbReference type="InterPro" id="IPR030677">
    <property type="entry name" value="Nnr"/>
</dbReference>
<comment type="function">
    <text evidence="18">Catalyzes the epimerization of the S- and R-forms of NAD(P)HX, a damaged form of NAD(P)H that is a result of enzymatic or heat-dependent hydration. This is a prerequisite for the S-specific NAD(P)H-hydrate dehydratase to allow the repair of both epimers of NAD(P)HX.</text>
</comment>
<dbReference type="GO" id="GO:0052855">
    <property type="term" value="F:ADP-dependent NAD(P)H-hydrate dehydratase activity"/>
    <property type="evidence" value="ECO:0007669"/>
    <property type="project" value="UniProtKB-UniRule"/>
</dbReference>
<dbReference type="HAMAP" id="MF_01966">
    <property type="entry name" value="NADHX_epimerase"/>
    <property type="match status" value="1"/>
</dbReference>
<comment type="cofactor">
    <cofactor evidence="17">
        <name>Mg(2+)</name>
        <dbReference type="ChEBI" id="CHEBI:18420"/>
    </cofactor>
</comment>
<feature type="binding site" evidence="17">
    <location>
        <position position="268"/>
    </location>
    <ligand>
        <name>(6S)-NADPHX</name>
        <dbReference type="ChEBI" id="CHEBI:64076"/>
    </ligand>
</feature>
<evidence type="ECO:0000256" key="8">
    <source>
        <dbReference type="ARBA" id="ARBA00022857"/>
    </source>
</evidence>
<keyword evidence="7 17" id="KW-0067">ATP-binding</keyword>
<dbReference type="SUPFAM" id="SSF53613">
    <property type="entry name" value="Ribokinase-like"/>
    <property type="match status" value="1"/>
</dbReference>
<comment type="similarity">
    <text evidence="3 19">In the N-terminal section; belongs to the NnrE/AIBP family.</text>
</comment>
<evidence type="ECO:0000256" key="6">
    <source>
        <dbReference type="ARBA" id="ARBA00022741"/>
    </source>
</evidence>
<evidence type="ECO:0000256" key="4">
    <source>
        <dbReference type="ARBA" id="ARBA00009524"/>
    </source>
</evidence>
<proteinExistence type="inferred from homology"/>
<feature type="binding site" evidence="17">
    <location>
        <position position="445"/>
    </location>
    <ligand>
        <name>(6S)-NADPHX</name>
        <dbReference type="ChEBI" id="CHEBI:64076"/>
    </ligand>
</feature>
<comment type="catalytic activity">
    <reaction evidence="2 18 19">
        <text>(6R)-NADPHX = (6S)-NADPHX</text>
        <dbReference type="Rhea" id="RHEA:32227"/>
        <dbReference type="ChEBI" id="CHEBI:64076"/>
        <dbReference type="ChEBI" id="CHEBI:64077"/>
        <dbReference type="EC" id="5.1.99.6"/>
    </reaction>
</comment>
<dbReference type="CDD" id="cd01171">
    <property type="entry name" value="YXKO-related"/>
    <property type="match status" value="1"/>
</dbReference>
<dbReference type="NCBIfam" id="TIGR00197">
    <property type="entry name" value="yjeF_nterm"/>
    <property type="match status" value="1"/>
</dbReference>
<evidence type="ECO:0000256" key="14">
    <source>
        <dbReference type="ARBA" id="ARBA00025153"/>
    </source>
</evidence>
<keyword evidence="12 17" id="KW-0456">Lyase</keyword>
<keyword evidence="9 18" id="KW-0630">Potassium</keyword>
<dbReference type="GO" id="GO:0046496">
    <property type="term" value="P:nicotinamide nucleotide metabolic process"/>
    <property type="evidence" value="ECO:0007669"/>
    <property type="project" value="UniProtKB-UniRule"/>
</dbReference>
<feature type="binding site" evidence="18">
    <location>
        <position position="167"/>
    </location>
    <ligand>
        <name>(6S)-NADPHX</name>
        <dbReference type="ChEBI" id="CHEBI:64076"/>
    </ligand>
</feature>
<keyword evidence="11 18" id="KW-0413">Isomerase</keyword>
<comment type="similarity">
    <text evidence="17">Belongs to the NnrD/CARKD family.</text>
</comment>
<feature type="binding site" evidence="17">
    <location>
        <begin position="416"/>
        <end position="420"/>
    </location>
    <ligand>
        <name>AMP</name>
        <dbReference type="ChEBI" id="CHEBI:456215"/>
    </ligand>
</feature>
<dbReference type="GO" id="GO:0110051">
    <property type="term" value="P:metabolite repair"/>
    <property type="evidence" value="ECO:0007669"/>
    <property type="project" value="TreeGrafter"/>
</dbReference>
<dbReference type="InterPro" id="IPR004443">
    <property type="entry name" value="YjeF_N_dom"/>
</dbReference>
<evidence type="ECO:0000256" key="3">
    <source>
        <dbReference type="ARBA" id="ARBA00006001"/>
    </source>
</evidence>
<sequence length="503" mass="53118">MKHYNALERPLSLSQKLYTADEVRRQEPQAAQQAGLDMYTLMERAGMAVFRRLQESYPSARRLLVLVGHGNNGGDGYVVARLARQQGLDVTLCALGNADKYSDDTRRASHLWQEIGGVDQAWPVTLGDFDLIIDGILGTGVKGAVKSPYKEIIEAVNGSSTEVLSIDIPSGVPADTGFTGGEAIQANHTVTLVAIKPGLVTGQGKAHCGELHFNPLGIGDIFDARATHSALHVGFKQLAPLPARVATAHKNSCGRLLCIGGNVGMAGAIRLTGEAALRAGSGPVKVLCHRDSVATVSQGRPELMVSGDASQLDTLLQWATTVVLGPGLGTDDWGTSLFLRTMNILSRTPKSLVLDADGLNLWASHQELSLPESTIITPHPGEAARILDNQGKDIEQDRFTAARQLQEVSHTTVILKGAGSLIADDKRTAVCQDGNPGMATPGMGDVLSGVLGGLLAQGIPPAEAALLGTCLHSRAADLDAANQGQRGMIASDVIHRIRELVNH</sequence>
<feature type="binding site" evidence="18">
    <location>
        <begin position="138"/>
        <end position="144"/>
    </location>
    <ligand>
        <name>(6S)-NADPHX</name>
        <dbReference type="ChEBI" id="CHEBI:64076"/>
    </ligand>
</feature>
<evidence type="ECO:0000256" key="19">
    <source>
        <dbReference type="PIRNR" id="PIRNR017184"/>
    </source>
</evidence>
<feature type="domain" description="YjeF C-terminal" evidence="20">
    <location>
        <begin position="233"/>
        <end position="503"/>
    </location>
</feature>
<dbReference type="PIRSF" id="PIRSF017184">
    <property type="entry name" value="Nnr"/>
    <property type="match status" value="1"/>
</dbReference>
<keyword evidence="6 17" id="KW-0547">Nucleotide-binding</keyword>
<feature type="domain" description="YjeF N-terminal" evidence="21">
    <location>
        <begin position="23"/>
        <end position="224"/>
    </location>
</feature>
<dbReference type="PANTHER" id="PTHR12592:SF0">
    <property type="entry name" value="ATP-DEPENDENT (S)-NAD(P)H-HYDRATE DEHYDRATASE"/>
    <property type="match status" value="1"/>
</dbReference>
<comment type="similarity">
    <text evidence="4 19">In the C-terminal section; belongs to the NnrD/CARKD family.</text>
</comment>
<keyword evidence="13" id="KW-0511">Multifunctional enzyme</keyword>
<comment type="similarity">
    <text evidence="18">Belongs to the NnrE/AIBP family.</text>
</comment>
<name>A0A2S2E7T5_9ALTE</name>
<keyword evidence="23" id="KW-1185">Reference proteome</keyword>
<evidence type="ECO:0000256" key="13">
    <source>
        <dbReference type="ARBA" id="ARBA00023268"/>
    </source>
</evidence>
<dbReference type="Pfam" id="PF03853">
    <property type="entry name" value="YjeF_N"/>
    <property type="match status" value="1"/>
</dbReference>
<feature type="binding site" evidence="17">
    <location>
        <position position="444"/>
    </location>
    <ligand>
        <name>AMP</name>
        <dbReference type="ChEBI" id="CHEBI:456215"/>
    </ligand>
</feature>
<dbReference type="GO" id="GO:0005524">
    <property type="term" value="F:ATP binding"/>
    <property type="evidence" value="ECO:0007669"/>
    <property type="project" value="UniProtKB-UniRule"/>
</dbReference>
<dbReference type="SUPFAM" id="SSF64153">
    <property type="entry name" value="YjeF N-terminal domain-like"/>
    <property type="match status" value="1"/>
</dbReference>
<dbReference type="Gene3D" id="3.40.50.10260">
    <property type="entry name" value="YjeF N-terminal domain"/>
    <property type="match status" value="1"/>
</dbReference>
<evidence type="ECO:0000259" key="20">
    <source>
        <dbReference type="PROSITE" id="PS51383"/>
    </source>
</evidence>
<dbReference type="Proteomes" id="UP000245728">
    <property type="component" value="Chromosome"/>
</dbReference>
<evidence type="ECO:0000256" key="5">
    <source>
        <dbReference type="ARBA" id="ARBA00022723"/>
    </source>
</evidence>
<dbReference type="PROSITE" id="PS51385">
    <property type="entry name" value="YJEF_N"/>
    <property type="match status" value="1"/>
</dbReference>
<feature type="binding site" evidence="18">
    <location>
        <position position="149"/>
    </location>
    <ligand>
        <name>(6S)-NADPHX</name>
        <dbReference type="ChEBI" id="CHEBI:64076"/>
    </ligand>
</feature>
<comment type="subunit">
    <text evidence="17">Homotetramer.</text>
</comment>
<evidence type="ECO:0000256" key="17">
    <source>
        <dbReference type="HAMAP-Rule" id="MF_01965"/>
    </source>
</evidence>
<keyword evidence="8 17" id="KW-0521">NADP</keyword>
<evidence type="ECO:0000256" key="7">
    <source>
        <dbReference type="ARBA" id="ARBA00022840"/>
    </source>
</evidence>
<feature type="binding site" evidence="18">
    <location>
        <position position="134"/>
    </location>
    <ligand>
        <name>K(+)</name>
        <dbReference type="ChEBI" id="CHEBI:29103"/>
    </ligand>
</feature>
<evidence type="ECO:0000256" key="10">
    <source>
        <dbReference type="ARBA" id="ARBA00023027"/>
    </source>
</evidence>
<evidence type="ECO:0000256" key="15">
    <source>
        <dbReference type="ARBA" id="ARBA00048238"/>
    </source>
</evidence>
<dbReference type="AlphaFoldDB" id="A0A2S2E7T5"/>
<dbReference type="InterPro" id="IPR036652">
    <property type="entry name" value="YjeF_N_dom_sf"/>
</dbReference>
<protein>
    <recommendedName>
        <fullName evidence="19">Bifunctional NAD(P)H-hydrate repair enzyme</fullName>
    </recommendedName>
    <alternativeName>
        <fullName evidence="19">Nicotinamide nucleotide repair protein</fullName>
    </alternativeName>
    <domain>
        <recommendedName>
            <fullName evidence="19">ADP-dependent (S)-NAD(P)H-hydrate dehydratase</fullName>
            <ecNumber evidence="19">4.2.1.136</ecNumber>
        </recommendedName>
        <alternativeName>
            <fullName evidence="19">ADP-dependent NAD(P)HX dehydratase</fullName>
        </alternativeName>
    </domain>
    <domain>
        <recommendedName>
            <fullName evidence="19">NAD(P)H-hydrate epimerase</fullName>
            <ecNumber evidence="19">5.1.99.6</ecNumber>
        </recommendedName>
    </domain>
</protein>
<comment type="cofactor">
    <cofactor evidence="18 19">
        <name>K(+)</name>
        <dbReference type="ChEBI" id="CHEBI:29103"/>
    </cofactor>
    <text evidence="18 19">Binds 1 potassium ion per subunit.</text>
</comment>
<dbReference type="HAMAP" id="MF_01965">
    <property type="entry name" value="NADHX_dehydratase"/>
    <property type="match status" value="1"/>
</dbReference>
<feature type="binding site" evidence="17">
    <location>
        <position position="327"/>
    </location>
    <ligand>
        <name>(6S)-NADPHX</name>
        <dbReference type="ChEBI" id="CHEBI:64076"/>
    </ligand>
</feature>
<evidence type="ECO:0000256" key="2">
    <source>
        <dbReference type="ARBA" id="ARBA00000909"/>
    </source>
</evidence>
<comment type="catalytic activity">
    <reaction evidence="15 17 19">
        <text>(6S)-NADHX + ADP = AMP + phosphate + NADH + H(+)</text>
        <dbReference type="Rhea" id="RHEA:32223"/>
        <dbReference type="ChEBI" id="CHEBI:15378"/>
        <dbReference type="ChEBI" id="CHEBI:43474"/>
        <dbReference type="ChEBI" id="CHEBI:57945"/>
        <dbReference type="ChEBI" id="CHEBI:64074"/>
        <dbReference type="ChEBI" id="CHEBI:456215"/>
        <dbReference type="ChEBI" id="CHEBI:456216"/>
        <dbReference type="EC" id="4.2.1.136"/>
    </reaction>
</comment>
<comment type="catalytic activity">
    <reaction evidence="16 17 19">
        <text>(6S)-NADPHX + ADP = AMP + phosphate + NADPH + H(+)</text>
        <dbReference type="Rhea" id="RHEA:32235"/>
        <dbReference type="ChEBI" id="CHEBI:15378"/>
        <dbReference type="ChEBI" id="CHEBI:43474"/>
        <dbReference type="ChEBI" id="CHEBI:57783"/>
        <dbReference type="ChEBI" id="CHEBI:64076"/>
        <dbReference type="ChEBI" id="CHEBI:456215"/>
        <dbReference type="ChEBI" id="CHEBI:456216"/>
        <dbReference type="EC" id="4.2.1.136"/>
    </reaction>
</comment>
<dbReference type="EC" id="4.2.1.136" evidence="19"/>
<feature type="binding site" evidence="17">
    <location>
        <position position="379"/>
    </location>
    <ligand>
        <name>(6S)-NADPHX</name>
        <dbReference type="ChEBI" id="CHEBI:64076"/>
    </ligand>
</feature>
<evidence type="ECO:0000256" key="16">
    <source>
        <dbReference type="ARBA" id="ARBA00049209"/>
    </source>
</evidence>
<dbReference type="PROSITE" id="PS51383">
    <property type="entry name" value="YJEF_C_3"/>
    <property type="match status" value="1"/>
</dbReference>
<dbReference type="InterPro" id="IPR029056">
    <property type="entry name" value="Ribokinase-like"/>
</dbReference>
<dbReference type="GO" id="GO:0052856">
    <property type="term" value="F:NAD(P)HX epimerase activity"/>
    <property type="evidence" value="ECO:0007669"/>
    <property type="project" value="UniProtKB-UniRule"/>
</dbReference>
<dbReference type="Pfam" id="PF01256">
    <property type="entry name" value="Carb_kinase"/>
    <property type="match status" value="1"/>
</dbReference>
<dbReference type="KEGG" id="salh:HMF8227_02821"/>
<dbReference type="RefSeq" id="WP_239421319.1">
    <property type="nucleotide sequence ID" value="NZ_CP029347.1"/>
</dbReference>
<keyword evidence="10 17" id="KW-0520">NAD</keyword>
<evidence type="ECO:0000256" key="11">
    <source>
        <dbReference type="ARBA" id="ARBA00023235"/>
    </source>
</evidence>
<accession>A0A2S2E7T5</accession>
<organism evidence="22 23">
    <name type="scientific">Saliniradius amylolyticus</name>
    <dbReference type="NCBI Taxonomy" id="2183582"/>
    <lineage>
        <taxon>Bacteria</taxon>
        <taxon>Pseudomonadati</taxon>
        <taxon>Pseudomonadota</taxon>
        <taxon>Gammaproteobacteria</taxon>
        <taxon>Alteromonadales</taxon>
        <taxon>Alteromonadaceae</taxon>
        <taxon>Saliniradius</taxon>
    </lineage>
</organism>
<comment type="function">
    <text evidence="14 19">Bifunctional enzyme that catalyzes the epimerization of the S- and R-forms of NAD(P)HX and the dehydration of the S-form of NAD(P)HX at the expense of ADP, which is converted to AMP. This allows the repair of both epimers of NAD(P)HX, a damaged form of NAD(P)H that is a result of enzymatic or heat-dependent hydration.</text>
</comment>
<dbReference type="EC" id="5.1.99.6" evidence="19"/>
<dbReference type="PANTHER" id="PTHR12592">
    <property type="entry name" value="ATP-DEPENDENT (S)-NAD(P)H-HYDRATE DEHYDRATASE FAMILY MEMBER"/>
    <property type="match status" value="1"/>
</dbReference>
<dbReference type="Gene3D" id="3.40.1190.20">
    <property type="match status" value="1"/>
</dbReference>
<evidence type="ECO:0000259" key="21">
    <source>
        <dbReference type="PROSITE" id="PS51385"/>
    </source>
</evidence>
<dbReference type="EMBL" id="CP029347">
    <property type="protein sequence ID" value="AWL13270.1"/>
    <property type="molecule type" value="Genomic_DNA"/>
</dbReference>
<dbReference type="NCBIfam" id="TIGR00196">
    <property type="entry name" value="yjeF_cterm"/>
    <property type="match status" value="1"/>
</dbReference>
<gene>
    <name evidence="18" type="primary">nnrE</name>
    <name evidence="17" type="synonym">nnrD</name>
    <name evidence="22" type="ORF">HMF8227_02821</name>
</gene>
<feature type="binding site" evidence="18">
    <location>
        <position position="72"/>
    </location>
    <ligand>
        <name>K(+)</name>
        <dbReference type="ChEBI" id="CHEBI:29103"/>
    </ligand>
</feature>
<evidence type="ECO:0000313" key="22">
    <source>
        <dbReference type="EMBL" id="AWL13270.1"/>
    </source>
</evidence>
<feature type="binding site" evidence="18">
    <location>
        <begin position="71"/>
        <end position="75"/>
    </location>
    <ligand>
        <name>(6S)-NADPHX</name>
        <dbReference type="ChEBI" id="CHEBI:64076"/>
    </ligand>
</feature>
<evidence type="ECO:0000256" key="12">
    <source>
        <dbReference type="ARBA" id="ARBA00023239"/>
    </source>
</evidence>
<comment type="function">
    <text evidence="17">Catalyzes the dehydration of the S-form of NAD(P)HX at the expense of ADP, which is converted to AMP. Together with NAD(P)HX epimerase, which catalyzes the epimerization of the S- and R-forms, the enzyme allows the repair of both epimers of NAD(P)HX, a damaged form of NAD(P)H that is a result of enzymatic or heat-dependent hydration.</text>
</comment>